<dbReference type="InterPro" id="IPR032244">
    <property type="entry name" value="LapD_MoxY_N"/>
</dbReference>
<dbReference type="SMART" id="SM00052">
    <property type="entry name" value="EAL"/>
    <property type="match status" value="1"/>
</dbReference>
<dbReference type="PANTHER" id="PTHR33121:SF23">
    <property type="entry name" value="CYCLIC DI-GMP PHOSPHODIESTERASE PDEB"/>
    <property type="match status" value="1"/>
</dbReference>
<dbReference type="PROSITE" id="PS50885">
    <property type="entry name" value="HAMP"/>
    <property type="match status" value="1"/>
</dbReference>
<dbReference type="SUPFAM" id="SSF141868">
    <property type="entry name" value="EAL domain-like"/>
    <property type="match status" value="1"/>
</dbReference>
<dbReference type="PANTHER" id="PTHR33121">
    <property type="entry name" value="CYCLIC DI-GMP PHOSPHODIESTERASE PDEF"/>
    <property type="match status" value="1"/>
</dbReference>
<dbReference type="InterPro" id="IPR001633">
    <property type="entry name" value="EAL_dom"/>
</dbReference>
<dbReference type="GO" id="GO:0016020">
    <property type="term" value="C:membrane"/>
    <property type="evidence" value="ECO:0007669"/>
    <property type="project" value="InterPro"/>
</dbReference>
<dbReference type="SUPFAM" id="SSF55073">
    <property type="entry name" value="Nucleotide cyclase"/>
    <property type="match status" value="1"/>
</dbReference>
<feature type="transmembrane region" description="Helical" evidence="1">
    <location>
        <begin position="144"/>
        <end position="165"/>
    </location>
</feature>
<dbReference type="PROSITE" id="PS50887">
    <property type="entry name" value="GGDEF"/>
    <property type="match status" value="1"/>
</dbReference>
<dbReference type="Pfam" id="PF00990">
    <property type="entry name" value="GGDEF"/>
    <property type="match status" value="1"/>
</dbReference>
<dbReference type="RefSeq" id="WP_093475942.1">
    <property type="nucleotide sequence ID" value="NZ_FOUI01000009.1"/>
</dbReference>
<evidence type="ECO:0000313" key="6">
    <source>
        <dbReference type="Proteomes" id="UP000243629"/>
    </source>
</evidence>
<dbReference type="Gene3D" id="3.20.20.450">
    <property type="entry name" value="EAL domain"/>
    <property type="match status" value="1"/>
</dbReference>
<dbReference type="PROSITE" id="PS50883">
    <property type="entry name" value="EAL"/>
    <property type="match status" value="1"/>
</dbReference>
<sequence>MSLVKQLILGIGLFLLLAFSGSFLVSLETSREQLQSQLASHAQDAATALGLSLTPHVDDPAMAELMVSSIFDTGYFSSIRLIGVSDNSLLTARSHDLQETRAPGWFVRLVNLQPGIGEALIMHGWQQHARVEVISHPQFALNRLWDSALGILGWLVLCGLVAALLGSRLLRLQLRPLLALADQAEAITRREYRTLGKVPRTPELRHVVLAMNQMVGKLKRLFDEEAARTESYRRQAYQDELTGLANRQAFTHTLSAALTAEDATTGHLLGLRLGNLNQLNQTLGAQRTDQLLGSLAAPLLALQTQHPNWLCSRSRGGEFVILAPASQQQELLQTANGLRPHIAALEDLHRSDHEPLQMGLADYHPGDTLAVVLQRLDQALSESSCSDLWLEPGLCIGTASVQANPDDWQSRLQSTLDDRRFVIHFQAVIDSRNSQTLHHKVLVRLIGDTGELIHAGRFLPWIERLGMAQDFDLCMLEMTLSHLRQHPSPLALSLMPATLADSRSLEKIASLLDRNRPQAALLTLEVDARHLYDSTEIAAFAERLRPCGTRLALQHFGRQLSMIGELALIGLAYLKIDSSFIRNLDQEKEKHLYLETLANTAQRIDLPLIAEQVQSDGEAEALKTLGITAMQGLLLAAPAAWQERD</sequence>
<proteinExistence type="predicted"/>
<dbReference type="Pfam" id="PF00563">
    <property type="entry name" value="EAL"/>
    <property type="match status" value="1"/>
</dbReference>
<dbReference type="AlphaFoldDB" id="A0A1I4S5Q0"/>
<reference evidence="6" key="1">
    <citation type="submission" date="2016-10" db="EMBL/GenBank/DDBJ databases">
        <authorList>
            <person name="Varghese N."/>
            <person name="Submissions S."/>
        </authorList>
    </citation>
    <scope>NUCLEOTIDE SEQUENCE [LARGE SCALE GENOMIC DNA]</scope>
    <source>
        <strain evidence="6">DSM 24213</strain>
    </source>
</reference>
<feature type="domain" description="EAL" evidence="2">
    <location>
        <begin position="405"/>
        <end position="645"/>
    </location>
</feature>
<dbReference type="Proteomes" id="UP000243629">
    <property type="component" value="Unassembled WGS sequence"/>
</dbReference>
<keyword evidence="1" id="KW-0472">Membrane</keyword>
<evidence type="ECO:0000313" key="5">
    <source>
        <dbReference type="EMBL" id="SFM59593.1"/>
    </source>
</evidence>
<feature type="domain" description="HAMP" evidence="3">
    <location>
        <begin position="171"/>
        <end position="223"/>
    </location>
</feature>
<dbReference type="Gene3D" id="3.30.70.270">
    <property type="match status" value="1"/>
</dbReference>
<protein>
    <submittedName>
        <fullName evidence="5">Diguanylate cyclase (GGDEF) domain-containing protein</fullName>
    </submittedName>
</protein>
<evidence type="ECO:0000256" key="1">
    <source>
        <dbReference type="SAM" id="Phobius"/>
    </source>
</evidence>
<dbReference type="GO" id="GO:0071111">
    <property type="term" value="F:cyclic-guanylate-specific phosphodiesterase activity"/>
    <property type="evidence" value="ECO:0007669"/>
    <property type="project" value="InterPro"/>
</dbReference>
<dbReference type="InterPro" id="IPR035919">
    <property type="entry name" value="EAL_sf"/>
</dbReference>
<keyword evidence="1" id="KW-0812">Transmembrane</keyword>
<name>A0A1I4S5Q0_9GAMM</name>
<accession>A0A1I4S5Q0</accession>
<evidence type="ECO:0000259" key="4">
    <source>
        <dbReference type="PROSITE" id="PS50887"/>
    </source>
</evidence>
<dbReference type="InterPro" id="IPR003660">
    <property type="entry name" value="HAMP_dom"/>
</dbReference>
<dbReference type="InterPro" id="IPR000160">
    <property type="entry name" value="GGDEF_dom"/>
</dbReference>
<evidence type="ECO:0000259" key="2">
    <source>
        <dbReference type="PROSITE" id="PS50883"/>
    </source>
</evidence>
<dbReference type="CDD" id="cd01948">
    <property type="entry name" value="EAL"/>
    <property type="match status" value="1"/>
</dbReference>
<keyword evidence="6" id="KW-1185">Reference proteome</keyword>
<dbReference type="OrthoDB" id="5894408at2"/>
<dbReference type="Pfam" id="PF16448">
    <property type="entry name" value="LapD_MoxY_N"/>
    <property type="match status" value="1"/>
</dbReference>
<dbReference type="InterPro" id="IPR029787">
    <property type="entry name" value="Nucleotide_cyclase"/>
</dbReference>
<dbReference type="Gene3D" id="6.20.270.20">
    <property type="entry name" value="LapD/MoxY periplasmic domain"/>
    <property type="match status" value="1"/>
</dbReference>
<dbReference type="InterPro" id="IPR042461">
    <property type="entry name" value="LapD_MoxY_peri_C"/>
</dbReference>
<dbReference type="InterPro" id="IPR050706">
    <property type="entry name" value="Cyclic-di-GMP_PDE-like"/>
</dbReference>
<organism evidence="5 6">
    <name type="scientific">Halopseudomonas yangmingensis</name>
    <dbReference type="NCBI Taxonomy" id="1720063"/>
    <lineage>
        <taxon>Bacteria</taxon>
        <taxon>Pseudomonadati</taxon>
        <taxon>Pseudomonadota</taxon>
        <taxon>Gammaproteobacteria</taxon>
        <taxon>Pseudomonadales</taxon>
        <taxon>Pseudomonadaceae</taxon>
        <taxon>Halopseudomonas</taxon>
    </lineage>
</organism>
<keyword evidence="1" id="KW-1133">Transmembrane helix</keyword>
<feature type="domain" description="GGDEF" evidence="4">
    <location>
        <begin position="264"/>
        <end position="406"/>
    </location>
</feature>
<gene>
    <name evidence="5" type="ORF">SAMN05216217_1093</name>
</gene>
<dbReference type="SMART" id="SM00267">
    <property type="entry name" value="GGDEF"/>
    <property type="match status" value="1"/>
</dbReference>
<dbReference type="InterPro" id="IPR043128">
    <property type="entry name" value="Rev_trsase/Diguanyl_cyclase"/>
</dbReference>
<dbReference type="GO" id="GO:0007165">
    <property type="term" value="P:signal transduction"/>
    <property type="evidence" value="ECO:0007669"/>
    <property type="project" value="InterPro"/>
</dbReference>
<dbReference type="SMART" id="SM00304">
    <property type="entry name" value="HAMP"/>
    <property type="match status" value="1"/>
</dbReference>
<dbReference type="EMBL" id="FOUI01000009">
    <property type="protein sequence ID" value="SFM59593.1"/>
    <property type="molecule type" value="Genomic_DNA"/>
</dbReference>
<dbReference type="STRING" id="1720063.SAMN05216217_1093"/>
<dbReference type="Gene3D" id="3.30.110.200">
    <property type="match status" value="1"/>
</dbReference>
<evidence type="ECO:0000259" key="3">
    <source>
        <dbReference type="PROSITE" id="PS50885"/>
    </source>
</evidence>